<dbReference type="CDD" id="cd10471">
    <property type="entry name" value="FAM20C_C"/>
    <property type="match status" value="1"/>
</dbReference>
<feature type="region of interest" description="Disordered" evidence="9">
    <location>
        <begin position="37"/>
        <end position="120"/>
    </location>
</feature>
<feature type="compositionally biased region" description="Low complexity" evidence="9">
    <location>
        <begin position="133"/>
        <end position="143"/>
    </location>
</feature>
<dbReference type="EMBL" id="JAPFRF010000021">
    <property type="protein sequence ID" value="KAJ7305885.1"/>
    <property type="molecule type" value="Genomic_DNA"/>
</dbReference>
<keyword evidence="7" id="KW-0067">ATP-binding</keyword>
<name>A0A9Q0XA37_9SAUR</name>
<comment type="similarity">
    <text evidence="2">Belongs to the FAM20 family.</text>
</comment>
<dbReference type="GO" id="GO:0046872">
    <property type="term" value="F:metal ion binding"/>
    <property type="evidence" value="ECO:0007669"/>
    <property type="project" value="UniProtKB-KW"/>
</dbReference>
<keyword evidence="8" id="KW-0479">Metal-binding</keyword>
<dbReference type="Pfam" id="PF06702">
    <property type="entry name" value="Fam20C"/>
    <property type="match status" value="1"/>
</dbReference>
<evidence type="ECO:0000259" key="11">
    <source>
        <dbReference type="Pfam" id="PF06702"/>
    </source>
</evidence>
<organism evidence="12 13">
    <name type="scientific">Phrynocephalus forsythii</name>
    <dbReference type="NCBI Taxonomy" id="171643"/>
    <lineage>
        <taxon>Eukaryota</taxon>
        <taxon>Metazoa</taxon>
        <taxon>Chordata</taxon>
        <taxon>Craniata</taxon>
        <taxon>Vertebrata</taxon>
        <taxon>Euteleostomi</taxon>
        <taxon>Lepidosauria</taxon>
        <taxon>Squamata</taxon>
        <taxon>Bifurcata</taxon>
        <taxon>Unidentata</taxon>
        <taxon>Episquamata</taxon>
        <taxon>Toxicofera</taxon>
        <taxon>Iguania</taxon>
        <taxon>Acrodonta</taxon>
        <taxon>Agamidae</taxon>
        <taxon>Agaminae</taxon>
        <taxon>Phrynocephalus</taxon>
    </lineage>
</organism>
<dbReference type="InterPro" id="IPR024869">
    <property type="entry name" value="FAM20"/>
</dbReference>
<feature type="binding site" evidence="7">
    <location>
        <position position="385"/>
    </location>
    <ligand>
        <name>ATP</name>
        <dbReference type="ChEBI" id="CHEBI:30616"/>
    </ligand>
</feature>
<proteinExistence type="inferred from homology"/>
<keyword evidence="8" id="KW-0464">Manganese</keyword>
<keyword evidence="10" id="KW-0472">Membrane</keyword>
<feature type="region of interest" description="Disordered" evidence="9">
    <location>
        <begin position="132"/>
        <end position="226"/>
    </location>
</feature>
<dbReference type="GO" id="GO:0070166">
    <property type="term" value="P:enamel mineralization"/>
    <property type="evidence" value="ECO:0007669"/>
    <property type="project" value="TreeGrafter"/>
</dbReference>
<evidence type="ECO:0000256" key="3">
    <source>
        <dbReference type="ARBA" id="ARBA00023034"/>
    </source>
</evidence>
<feature type="binding site" evidence="8">
    <location>
        <position position="557"/>
    </location>
    <ligand>
        <name>Mn(2+)</name>
        <dbReference type="ChEBI" id="CHEBI:29035"/>
    </ligand>
</feature>
<sequence length="664" mass="73316">MLLVRKFRVLILMVFLVACTLHIMIDLLPKLEKRAAGTDHGGGGGGEGAAGGGGGGGSGSNGNPGCSCSHAAAAAAGGPKKPGEEAGDWAKAPPPPPPPPPDRQAGGGGAEAAGAGAAGWPSKHTLRILQDFSSDPSSNLSSRSLEKNPPDRGVVGGGRAGGREGAGGDGSVVGTGEAFPYRSPAAPQAGPDRNQKALIQEERLVSNRRPPGRRQMQPEESPFGAGEEAVAAGGAFSSKLAALFQHPLYQLPLPPPGDRDVLFNVNSDIRFNPKAAENPDWQNEGNEDEAFLPTGETAVDSYPNWLKFHIGINRYELYSRHNPAIGALLQDLASQKITSVAMKSGGTQLKLIMTFQNYGQALFKPMKQTREQETPPDFFYFSDYERHNAEIAAFHLDKILDFRRVPPVAGRLVNMTREIRDVTRDKKLWRTFFISPANNICFYGECSYYCSTEHALCGKPDQIEGSLAAFLPDLSLAKRKTWRNPWRRSYHKRKKAEWEVDPDYCEEVKQTPPYDRGTRILDIMDMTIFDFLMGNMDRHHYETFEKFGNETFIIHLDNGRGFGKYSHDEMSILVPLNQCCRIRKSTYLRLQLLAKEEYKLSHLMEESLQMDKIAPILYTLHLEAMDRRLRLVLKAVRDCIEKDGYSNVVENDLVSDVNTKVTKR</sequence>
<evidence type="ECO:0000256" key="4">
    <source>
        <dbReference type="ARBA" id="ARBA00023157"/>
    </source>
</evidence>
<keyword evidence="7" id="KW-0547">Nucleotide-binding</keyword>
<evidence type="ECO:0000256" key="9">
    <source>
        <dbReference type="SAM" id="MobiDB-lite"/>
    </source>
</evidence>
<gene>
    <name evidence="12" type="ORF">JRQ81_010251</name>
</gene>
<feature type="compositionally biased region" description="Pro residues" evidence="9">
    <location>
        <begin position="92"/>
        <end position="102"/>
    </location>
</feature>
<evidence type="ECO:0000256" key="10">
    <source>
        <dbReference type="SAM" id="Phobius"/>
    </source>
</evidence>
<keyword evidence="5" id="KW-0325">Glycoprotein</keyword>
<evidence type="ECO:0000256" key="5">
    <source>
        <dbReference type="ARBA" id="ARBA00023180"/>
    </source>
</evidence>
<keyword evidence="4" id="KW-1015">Disulfide bond</keyword>
<evidence type="ECO:0000256" key="2">
    <source>
        <dbReference type="ARBA" id="ARBA00006557"/>
    </source>
</evidence>
<feature type="binding site" evidence="7">
    <location>
        <position position="557"/>
    </location>
    <ligand>
        <name>ATP</name>
        <dbReference type="ChEBI" id="CHEBI:30616"/>
    </ligand>
</feature>
<keyword evidence="13" id="KW-1185">Reference proteome</keyword>
<dbReference type="AlphaFoldDB" id="A0A9Q0XA37"/>
<feature type="transmembrane region" description="Helical" evidence="10">
    <location>
        <begin position="7"/>
        <end position="25"/>
    </location>
</feature>
<feature type="binding site" evidence="7">
    <location>
        <position position="348"/>
    </location>
    <ligand>
        <name>ATP</name>
        <dbReference type="ChEBI" id="CHEBI:30616"/>
    </ligand>
</feature>
<feature type="compositionally biased region" description="Gly residues" evidence="9">
    <location>
        <begin position="154"/>
        <end position="173"/>
    </location>
</feature>
<dbReference type="GO" id="GO:0005794">
    <property type="term" value="C:Golgi apparatus"/>
    <property type="evidence" value="ECO:0007669"/>
    <property type="project" value="UniProtKB-SubCell"/>
</dbReference>
<dbReference type="InterPro" id="IPR009581">
    <property type="entry name" value="FAM20_C"/>
</dbReference>
<reference evidence="12" key="1">
    <citation type="journal article" date="2023" name="DNA Res.">
        <title>Chromosome-level genome assembly of Phrynocephalus forsythii using third-generation DNA sequencing and Hi-C analysis.</title>
        <authorList>
            <person name="Qi Y."/>
            <person name="Zhao W."/>
            <person name="Zhao Y."/>
            <person name="Niu C."/>
            <person name="Cao S."/>
            <person name="Zhang Y."/>
        </authorList>
    </citation>
    <scope>NUCLEOTIDE SEQUENCE</scope>
    <source>
        <tissue evidence="12">Muscle</tissue>
    </source>
</reference>
<dbReference type="OrthoDB" id="8583677at2759"/>
<accession>A0A9Q0XA37</accession>
<evidence type="ECO:0000256" key="8">
    <source>
        <dbReference type="PIRSR" id="PIRSR624869-3"/>
    </source>
</evidence>
<dbReference type="Proteomes" id="UP001142489">
    <property type="component" value="Unassembled WGS sequence"/>
</dbReference>
<dbReference type="GO" id="GO:0004674">
    <property type="term" value="F:protein serine/threonine kinase activity"/>
    <property type="evidence" value="ECO:0007669"/>
    <property type="project" value="TreeGrafter"/>
</dbReference>
<comment type="subcellular location">
    <subcellularLocation>
        <location evidence="1">Golgi apparatus</location>
    </subcellularLocation>
</comment>
<evidence type="ECO:0000256" key="7">
    <source>
        <dbReference type="PIRSR" id="PIRSR624869-2"/>
    </source>
</evidence>
<feature type="active site" evidence="6">
    <location>
        <position position="537"/>
    </location>
</feature>
<evidence type="ECO:0000256" key="6">
    <source>
        <dbReference type="PIRSR" id="PIRSR624869-1"/>
    </source>
</evidence>
<evidence type="ECO:0000256" key="1">
    <source>
        <dbReference type="ARBA" id="ARBA00004555"/>
    </source>
</evidence>
<dbReference type="GO" id="GO:0005524">
    <property type="term" value="F:ATP binding"/>
    <property type="evidence" value="ECO:0007669"/>
    <property type="project" value="UniProtKB-KW"/>
</dbReference>
<feature type="binding site" evidence="8">
    <location>
        <position position="385"/>
    </location>
    <ligand>
        <name>Mn(2+)</name>
        <dbReference type="ChEBI" id="CHEBI:29035"/>
    </ligand>
</feature>
<feature type="compositionally biased region" description="Low complexity" evidence="9">
    <location>
        <begin position="63"/>
        <end position="79"/>
    </location>
</feature>
<dbReference type="PANTHER" id="PTHR12450">
    <property type="entry name" value="DENTIN MATRIX PROTEIN 4 PROTEIN FAM20"/>
    <property type="match status" value="1"/>
</dbReference>
<feature type="binding site" evidence="7">
    <location>
        <begin position="468"/>
        <end position="471"/>
    </location>
    <ligand>
        <name>ATP</name>
        <dbReference type="ChEBI" id="CHEBI:30616"/>
    </ligand>
</feature>
<comment type="caution">
    <text evidence="12">The sequence shown here is derived from an EMBL/GenBank/DDBJ whole genome shotgun (WGS) entry which is preliminary data.</text>
</comment>
<feature type="compositionally biased region" description="Basic and acidic residues" evidence="9">
    <location>
        <begin position="193"/>
        <end position="205"/>
    </location>
</feature>
<keyword evidence="10" id="KW-1133">Transmembrane helix</keyword>
<evidence type="ECO:0000313" key="13">
    <source>
        <dbReference type="Proteomes" id="UP001142489"/>
    </source>
</evidence>
<feature type="compositionally biased region" description="Gly residues" evidence="9">
    <location>
        <begin position="39"/>
        <end position="62"/>
    </location>
</feature>
<feature type="binding site" evidence="7">
    <location>
        <position position="542"/>
    </location>
    <ligand>
        <name>ATP</name>
        <dbReference type="ChEBI" id="CHEBI:30616"/>
    </ligand>
</feature>
<evidence type="ECO:0000313" key="12">
    <source>
        <dbReference type="EMBL" id="KAJ7305885.1"/>
    </source>
</evidence>
<protein>
    <recommendedName>
        <fullName evidence="11">FAM20 C-terminal domain-containing protein</fullName>
    </recommendedName>
</protein>
<dbReference type="PANTHER" id="PTHR12450:SF11">
    <property type="entry name" value="EXTRACELLULAR SERINE_THREONINE PROTEIN KINASE FAM20C"/>
    <property type="match status" value="1"/>
</dbReference>
<feature type="domain" description="FAM20 C-terminal" evidence="11">
    <location>
        <begin position="432"/>
        <end position="649"/>
    </location>
</feature>
<keyword evidence="3" id="KW-0333">Golgi apparatus</keyword>
<comment type="cofactor">
    <cofactor evidence="8">
        <name>Mn(2+)</name>
        <dbReference type="ChEBI" id="CHEBI:29035"/>
    </cofactor>
</comment>
<dbReference type="PROSITE" id="PS51257">
    <property type="entry name" value="PROKAR_LIPOPROTEIN"/>
    <property type="match status" value="1"/>
</dbReference>
<keyword evidence="10" id="KW-0812">Transmembrane</keyword>
<feature type="binding site" evidence="7">
    <location>
        <position position="364"/>
    </location>
    <ligand>
        <name>ATP</name>
        <dbReference type="ChEBI" id="CHEBI:30616"/>
    </ligand>
</feature>